<evidence type="ECO:0000256" key="9">
    <source>
        <dbReference type="ARBA" id="ARBA00022840"/>
    </source>
</evidence>
<keyword evidence="6 14" id="KW-0479">Metal-binding</keyword>
<comment type="function">
    <text evidence="14">DNA ligase that seals nicks in double-stranded DNA during DNA replication, DNA recombination and DNA repair.</text>
</comment>
<dbReference type="PANTHER" id="PTHR45674:SF4">
    <property type="entry name" value="DNA LIGASE 1"/>
    <property type="match status" value="1"/>
</dbReference>
<dbReference type="SUPFAM" id="SSF117018">
    <property type="entry name" value="ATP-dependent DNA ligase DNA-binding domain"/>
    <property type="match status" value="1"/>
</dbReference>
<dbReference type="GO" id="GO:0006310">
    <property type="term" value="P:DNA recombination"/>
    <property type="evidence" value="ECO:0007669"/>
    <property type="project" value="UniProtKB-UniRule"/>
</dbReference>
<dbReference type="HAMAP" id="MF_00407">
    <property type="entry name" value="DNA_ligase"/>
    <property type="match status" value="1"/>
</dbReference>
<dbReference type="FunFam" id="3.30.470.30:FF:000012">
    <property type="entry name" value="Probable DNA ligase"/>
    <property type="match status" value="1"/>
</dbReference>
<dbReference type="EC" id="6.5.1.1" evidence="14"/>
<keyword evidence="3 14" id="KW-0436">Ligase</keyword>
<dbReference type="InterPro" id="IPR012309">
    <property type="entry name" value="DNA_ligase_ATP-dep_C"/>
</dbReference>
<dbReference type="InterPro" id="IPR050191">
    <property type="entry name" value="ATP-dep_DNA_ligase"/>
</dbReference>
<evidence type="ECO:0000256" key="12">
    <source>
        <dbReference type="ARBA" id="ARBA00023204"/>
    </source>
</evidence>
<dbReference type="GO" id="GO:0006281">
    <property type="term" value="P:DNA repair"/>
    <property type="evidence" value="ECO:0007669"/>
    <property type="project" value="UniProtKB-UniRule"/>
</dbReference>
<evidence type="ECO:0000256" key="15">
    <source>
        <dbReference type="RuleBase" id="RU004196"/>
    </source>
</evidence>
<keyword evidence="10 14" id="KW-0460">Magnesium</keyword>
<keyword evidence="13 14" id="KW-0131">Cell cycle</keyword>
<keyword evidence="11 14" id="KW-0233">DNA recombination</keyword>
<evidence type="ECO:0000259" key="16">
    <source>
        <dbReference type="PROSITE" id="PS50160"/>
    </source>
</evidence>
<feature type="binding site" evidence="14">
    <location>
        <position position="344"/>
    </location>
    <ligand>
        <name>ATP</name>
        <dbReference type="ChEBI" id="CHEBI:30616"/>
    </ligand>
</feature>
<evidence type="ECO:0000256" key="10">
    <source>
        <dbReference type="ARBA" id="ARBA00022842"/>
    </source>
</evidence>
<organism evidence="17 18">
    <name type="scientific">Candidatus Marsarchaeota G1 archaeon OSP_D</name>
    <dbReference type="NCBI Taxonomy" id="1978155"/>
    <lineage>
        <taxon>Archaea</taxon>
        <taxon>Candidatus Marsarchaeota</taxon>
        <taxon>Candidatus Marsarchaeota group 1</taxon>
    </lineage>
</organism>
<feature type="binding site" evidence="14">
    <location>
        <position position="274"/>
    </location>
    <ligand>
        <name>ATP</name>
        <dbReference type="ChEBI" id="CHEBI:30616"/>
    </ligand>
</feature>
<feature type="binding site" evidence="14">
    <location>
        <position position="421"/>
    </location>
    <ligand>
        <name>ATP</name>
        <dbReference type="ChEBI" id="CHEBI:30616"/>
    </ligand>
</feature>
<dbReference type="GO" id="GO:0003910">
    <property type="term" value="F:DNA ligase (ATP) activity"/>
    <property type="evidence" value="ECO:0007669"/>
    <property type="project" value="UniProtKB-UniRule"/>
</dbReference>
<keyword evidence="9 14" id="KW-0067">ATP-binding</keyword>
<dbReference type="Pfam" id="PF01068">
    <property type="entry name" value="DNA_ligase_A_M"/>
    <property type="match status" value="1"/>
</dbReference>
<keyword evidence="4 14" id="KW-0132">Cell division</keyword>
<dbReference type="GO" id="GO:0006273">
    <property type="term" value="P:lagging strand elongation"/>
    <property type="evidence" value="ECO:0007669"/>
    <property type="project" value="TreeGrafter"/>
</dbReference>
<feature type="active site" description="N6-AMP-lysine intermediate" evidence="14">
    <location>
        <position position="254"/>
    </location>
</feature>
<dbReference type="AlphaFoldDB" id="A0A2R6ABK3"/>
<dbReference type="Gene3D" id="1.10.3260.10">
    <property type="entry name" value="DNA ligase, ATP-dependent, N-terminal domain"/>
    <property type="match status" value="1"/>
</dbReference>
<evidence type="ECO:0000256" key="8">
    <source>
        <dbReference type="ARBA" id="ARBA00022763"/>
    </source>
</evidence>
<dbReference type="FunFam" id="2.40.50.140:FF:000062">
    <property type="entry name" value="DNA ligase"/>
    <property type="match status" value="1"/>
</dbReference>
<dbReference type="PROSITE" id="PS50160">
    <property type="entry name" value="DNA_LIGASE_A3"/>
    <property type="match status" value="1"/>
</dbReference>
<comment type="cofactor">
    <cofactor evidence="14">
        <name>Mg(2+)</name>
        <dbReference type="ChEBI" id="CHEBI:18420"/>
    </cofactor>
</comment>
<dbReference type="Gene3D" id="3.30.470.30">
    <property type="entry name" value="DNA ligase/mRNA capping enzyme"/>
    <property type="match status" value="1"/>
</dbReference>
<dbReference type="GO" id="GO:0005524">
    <property type="term" value="F:ATP binding"/>
    <property type="evidence" value="ECO:0007669"/>
    <property type="project" value="UniProtKB-UniRule"/>
</dbReference>
<dbReference type="PROSITE" id="PS00697">
    <property type="entry name" value="DNA_LIGASE_A1"/>
    <property type="match status" value="1"/>
</dbReference>
<dbReference type="SUPFAM" id="SSF56091">
    <property type="entry name" value="DNA ligase/mRNA capping enzyme, catalytic domain"/>
    <property type="match status" value="1"/>
</dbReference>
<dbReference type="InterPro" id="IPR012340">
    <property type="entry name" value="NA-bd_OB-fold"/>
</dbReference>
<evidence type="ECO:0000256" key="4">
    <source>
        <dbReference type="ARBA" id="ARBA00022618"/>
    </source>
</evidence>
<name>A0A2R6ABK3_9ARCH</name>
<keyword evidence="5 14" id="KW-0235">DNA replication</keyword>
<sequence length="588" mass="65804">MKISEFATFLEEIDKRSGRIEITQLLTEMFRRAQKNEVKPISYMLLGKVAPDFEGLELGLGDKMIMRAIALATGASLEKVKELYDSLGDLGLVAEKLREKRAATLLDFTTTKTQERDVVSVFNELLKIANTSGEGAQDTKIKLLAKLISELNGAEVRYVVRMASGDIRIGVADQTIIDALAAAFSANEELVERAYNITSDLGFVAEVLAISGEEGLKQIKVQPGRPLKPMLAERAQSLQEIFEKMGGKAAFEYKYDGERVQAHKYDSRVELFSRRIERITYHYPDVVEALLKGISAQSFIVEGEIVAVEPETGEMMPFQELMHRRRKYDVEEALQKYPAKTMLFDVLYVDGVDYTSKPYLERRKKLEEIVQESDSLALSTMMITQEVGEAQRFFDEAISAGCEGIMAKTLDPAVGYRAGNRGWAWIKYKRDYKSELTDTLDLVVVGGFYGRGKRAGKIGGYLLAAYNPSNGSFDTVCKVATGFSDEDLVEIPKMLEQYRIPHKHPSVNSKLNADVWYKPVVVMEIVGAELTLSPTHTAAFSKIREGSGLAVRFPRFTGRIRSDKSATEATTVDELVEMYKSQLKKVQE</sequence>
<keyword evidence="8 14" id="KW-0227">DNA damage</keyword>
<comment type="caution">
    <text evidence="17">The sequence shown here is derived from an EMBL/GenBank/DDBJ whole genome shotgun (WGS) entry which is preliminary data.</text>
</comment>
<dbReference type="PANTHER" id="PTHR45674">
    <property type="entry name" value="DNA LIGASE 1/3 FAMILY MEMBER"/>
    <property type="match status" value="1"/>
</dbReference>
<evidence type="ECO:0000256" key="6">
    <source>
        <dbReference type="ARBA" id="ARBA00022723"/>
    </source>
</evidence>
<dbReference type="InterPro" id="IPR012308">
    <property type="entry name" value="DNA_ligase_ATP-dep_N"/>
</dbReference>
<dbReference type="GO" id="GO:0071897">
    <property type="term" value="P:DNA biosynthetic process"/>
    <property type="evidence" value="ECO:0007669"/>
    <property type="project" value="InterPro"/>
</dbReference>
<dbReference type="InterPro" id="IPR000977">
    <property type="entry name" value="DNA_ligase_ATP-dep"/>
</dbReference>
<evidence type="ECO:0000313" key="17">
    <source>
        <dbReference type="EMBL" id="PSN83693.1"/>
    </source>
</evidence>
<feature type="binding site" evidence="14">
    <location>
        <position position="259"/>
    </location>
    <ligand>
        <name>ATP</name>
        <dbReference type="ChEBI" id="CHEBI:30616"/>
    </ligand>
</feature>
<evidence type="ECO:0000256" key="13">
    <source>
        <dbReference type="ARBA" id="ARBA00023306"/>
    </source>
</evidence>
<evidence type="ECO:0000256" key="14">
    <source>
        <dbReference type="HAMAP-Rule" id="MF_00407"/>
    </source>
</evidence>
<dbReference type="SUPFAM" id="SSF50249">
    <property type="entry name" value="Nucleic acid-binding proteins"/>
    <property type="match status" value="1"/>
</dbReference>
<evidence type="ECO:0000256" key="1">
    <source>
        <dbReference type="ARBA" id="ARBA00007572"/>
    </source>
</evidence>
<keyword evidence="7 14" id="KW-0547">Nucleotide-binding</keyword>
<feature type="binding site" evidence="14">
    <location>
        <position position="252"/>
    </location>
    <ligand>
        <name>ATP</name>
        <dbReference type="ChEBI" id="CHEBI:30616"/>
    </ligand>
</feature>
<feature type="binding site" evidence="14">
    <location>
        <position position="304"/>
    </location>
    <ligand>
        <name>ATP</name>
        <dbReference type="ChEBI" id="CHEBI:30616"/>
    </ligand>
</feature>
<evidence type="ECO:0000256" key="2">
    <source>
        <dbReference type="ARBA" id="ARBA00013308"/>
    </source>
</evidence>
<protein>
    <recommendedName>
        <fullName evidence="2 14">DNA ligase</fullName>
        <ecNumber evidence="14">6.5.1.1</ecNumber>
    </recommendedName>
    <alternativeName>
        <fullName evidence="14">Polydeoxyribonucleotide synthase [ATP]</fullName>
    </alternativeName>
</protein>
<comment type="catalytic activity">
    <reaction evidence="14">
        <text>ATP + (deoxyribonucleotide)n-3'-hydroxyl + 5'-phospho-(deoxyribonucleotide)m = (deoxyribonucleotide)n+m + AMP + diphosphate.</text>
        <dbReference type="EC" id="6.5.1.1"/>
    </reaction>
</comment>
<dbReference type="FunFam" id="1.10.3260.10:FF:000007">
    <property type="entry name" value="DNA ligase"/>
    <property type="match status" value="1"/>
</dbReference>
<dbReference type="CDD" id="cd07969">
    <property type="entry name" value="OBF_DNA_ligase_I"/>
    <property type="match status" value="1"/>
</dbReference>
<evidence type="ECO:0000313" key="18">
    <source>
        <dbReference type="Proteomes" id="UP000240880"/>
    </source>
</evidence>
<evidence type="ECO:0000256" key="11">
    <source>
        <dbReference type="ARBA" id="ARBA00023172"/>
    </source>
</evidence>
<dbReference type="GO" id="GO:0003677">
    <property type="term" value="F:DNA binding"/>
    <property type="evidence" value="ECO:0007669"/>
    <property type="project" value="InterPro"/>
</dbReference>
<dbReference type="InterPro" id="IPR022865">
    <property type="entry name" value="DNA_ligae_ATP-dep_bac/arc"/>
</dbReference>
<proteinExistence type="inferred from homology"/>
<dbReference type="Gene3D" id="2.40.50.140">
    <property type="entry name" value="Nucleic acid-binding proteins"/>
    <property type="match status" value="1"/>
</dbReference>
<keyword evidence="12 14" id="KW-0234">DNA repair</keyword>
<dbReference type="InterPro" id="IPR016059">
    <property type="entry name" value="DNA_ligase_ATP-dep_CS"/>
</dbReference>
<evidence type="ECO:0000256" key="3">
    <source>
        <dbReference type="ARBA" id="ARBA00022598"/>
    </source>
</evidence>
<dbReference type="NCBIfam" id="TIGR00574">
    <property type="entry name" value="dnl1"/>
    <property type="match status" value="1"/>
</dbReference>
<dbReference type="Pfam" id="PF04675">
    <property type="entry name" value="DNA_ligase_A_N"/>
    <property type="match status" value="1"/>
</dbReference>
<comment type="similarity">
    <text evidence="1 14 15">Belongs to the ATP-dependent DNA ligase family.</text>
</comment>
<gene>
    <name evidence="14" type="primary">lig</name>
    <name evidence="17" type="ORF">B9Q01_03875</name>
</gene>
<dbReference type="Proteomes" id="UP000240880">
    <property type="component" value="Unassembled WGS sequence"/>
</dbReference>
<dbReference type="CDD" id="cd07901">
    <property type="entry name" value="Adenylation_DNA_ligase_Arch_LigB"/>
    <property type="match status" value="1"/>
</dbReference>
<dbReference type="GO" id="GO:0051301">
    <property type="term" value="P:cell division"/>
    <property type="evidence" value="ECO:0007669"/>
    <property type="project" value="UniProtKB-KW"/>
</dbReference>
<feature type="binding site" evidence="14">
    <location>
        <position position="427"/>
    </location>
    <ligand>
        <name>ATP</name>
        <dbReference type="ChEBI" id="CHEBI:30616"/>
    </ligand>
</feature>
<dbReference type="Pfam" id="PF04679">
    <property type="entry name" value="DNA_ligase_A_C"/>
    <property type="match status" value="1"/>
</dbReference>
<reference evidence="17 18" key="1">
    <citation type="submission" date="2017-04" db="EMBL/GenBank/DDBJ databases">
        <title>Novel microbial lineages endemic to geothermal iron-oxide mats fill important gaps in the evolutionary history of Archaea.</title>
        <authorList>
            <person name="Jay Z.J."/>
            <person name="Beam J.P."/>
            <person name="Dlakic M."/>
            <person name="Rusch D.B."/>
            <person name="Kozubal M.A."/>
            <person name="Inskeep W.P."/>
        </authorList>
    </citation>
    <scope>NUCLEOTIDE SEQUENCE [LARGE SCALE GENOMIC DNA]</scope>
    <source>
        <strain evidence="17">OSP_D</strain>
    </source>
</reference>
<dbReference type="EMBL" id="NEXC01000017">
    <property type="protein sequence ID" value="PSN83693.1"/>
    <property type="molecule type" value="Genomic_DNA"/>
</dbReference>
<dbReference type="InterPro" id="IPR036599">
    <property type="entry name" value="DNA_ligase_N_sf"/>
</dbReference>
<dbReference type="GO" id="GO:0046872">
    <property type="term" value="F:metal ion binding"/>
    <property type="evidence" value="ECO:0007669"/>
    <property type="project" value="UniProtKB-KW"/>
</dbReference>
<evidence type="ECO:0000256" key="5">
    <source>
        <dbReference type="ARBA" id="ARBA00022705"/>
    </source>
</evidence>
<accession>A0A2R6ABK3</accession>
<dbReference type="InterPro" id="IPR012310">
    <property type="entry name" value="DNA_ligase_ATP-dep_cent"/>
</dbReference>
<feature type="domain" description="ATP-dependent DNA ligase family profile" evidence="16">
    <location>
        <begin position="332"/>
        <end position="467"/>
    </location>
</feature>
<evidence type="ECO:0000256" key="7">
    <source>
        <dbReference type="ARBA" id="ARBA00022741"/>
    </source>
</evidence>